<name>K9X4P6_9NOST</name>
<gene>
    <name evidence="1" type="ORF">Cylst_5639</name>
</gene>
<accession>K9X4P6</accession>
<reference evidence="1 2" key="1">
    <citation type="submission" date="2012-06" db="EMBL/GenBank/DDBJ databases">
        <title>Finished chromosome of genome of Cylindrospermum stagnale PCC 7417.</title>
        <authorList>
            <consortium name="US DOE Joint Genome Institute"/>
            <person name="Gugger M."/>
            <person name="Coursin T."/>
            <person name="Rippka R."/>
            <person name="Tandeau De Marsac N."/>
            <person name="Huntemann M."/>
            <person name="Wei C.-L."/>
            <person name="Han J."/>
            <person name="Detter J.C."/>
            <person name="Han C."/>
            <person name="Tapia R."/>
            <person name="Chen A."/>
            <person name="Kyrpides N."/>
            <person name="Mavromatis K."/>
            <person name="Markowitz V."/>
            <person name="Szeto E."/>
            <person name="Ivanova N."/>
            <person name="Pagani I."/>
            <person name="Pati A."/>
            <person name="Goodwin L."/>
            <person name="Nordberg H.P."/>
            <person name="Cantor M.N."/>
            <person name="Hua S.X."/>
            <person name="Woyke T."/>
            <person name="Kerfeld C.A."/>
        </authorList>
    </citation>
    <scope>NUCLEOTIDE SEQUENCE [LARGE SCALE GENOMIC DNA]</scope>
    <source>
        <strain evidence="1 2">PCC 7417</strain>
    </source>
</reference>
<dbReference type="EMBL" id="CP003642">
    <property type="protein sequence ID" value="AFZ27640.1"/>
    <property type="molecule type" value="Genomic_DNA"/>
</dbReference>
<dbReference type="KEGG" id="csg:Cylst_5639"/>
<dbReference type="Proteomes" id="UP000010475">
    <property type="component" value="Chromosome"/>
</dbReference>
<evidence type="ECO:0000313" key="1">
    <source>
        <dbReference type="EMBL" id="AFZ27640.1"/>
    </source>
</evidence>
<keyword evidence="2" id="KW-1185">Reference proteome</keyword>
<proteinExistence type="predicted"/>
<sequence>MRRNYVTLRSFYGSKSGQDMPKVTVFDDDNKPEKYYVYVFSSRRQTIPTGRYANVCVAKPLRWGGSAVVRQRGLGGFPHERLPKGFPGIKRLPSAPPTCSRSVSPWEKHVARDF</sequence>
<evidence type="ECO:0000313" key="2">
    <source>
        <dbReference type="Proteomes" id="UP000010475"/>
    </source>
</evidence>
<protein>
    <submittedName>
        <fullName evidence="1">Uncharacterized protein</fullName>
    </submittedName>
</protein>
<dbReference type="AlphaFoldDB" id="K9X4P6"/>
<dbReference type="HOGENOM" id="CLU_2116972_0_0_3"/>
<organism evidence="1 2">
    <name type="scientific">Cylindrospermum stagnale PCC 7417</name>
    <dbReference type="NCBI Taxonomy" id="56107"/>
    <lineage>
        <taxon>Bacteria</taxon>
        <taxon>Bacillati</taxon>
        <taxon>Cyanobacteriota</taxon>
        <taxon>Cyanophyceae</taxon>
        <taxon>Nostocales</taxon>
        <taxon>Nostocaceae</taxon>
        <taxon>Cylindrospermum</taxon>
    </lineage>
</organism>